<dbReference type="PRINTS" id="PR00096">
    <property type="entry name" value="GATASE"/>
</dbReference>
<dbReference type="Pfam" id="PF00117">
    <property type="entry name" value="GATase"/>
    <property type="match status" value="1"/>
</dbReference>
<dbReference type="EMBL" id="JBGUAW010000008">
    <property type="protein sequence ID" value="MFA9461668.1"/>
    <property type="molecule type" value="Genomic_DNA"/>
</dbReference>
<dbReference type="Pfam" id="PF00988">
    <property type="entry name" value="CPSase_sm_chain"/>
    <property type="match status" value="1"/>
</dbReference>
<feature type="binding site" evidence="8">
    <location>
        <position position="274"/>
    </location>
    <ligand>
        <name>L-glutamine</name>
        <dbReference type="ChEBI" id="CHEBI:58359"/>
    </ligand>
</feature>
<keyword evidence="5 8" id="KW-0067">ATP-binding</keyword>
<name>A0ABV4TWF7_9GAMM</name>
<evidence type="ECO:0000256" key="5">
    <source>
        <dbReference type="ARBA" id="ARBA00022840"/>
    </source>
</evidence>
<feature type="binding site" evidence="8">
    <location>
        <position position="271"/>
    </location>
    <ligand>
        <name>L-glutamine</name>
        <dbReference type="ChEBI" id="CHEBI:58359"/>
    </ligand>
</feature>
<dbReference type="NCBIfam" id="NF009475">
    <property type="entry name" value="PRK12838.1"/>
    <property type="match status" value="1"/>
</dbReference>
<evidence type="ECO:0000256" key="2">
    <source>
        <dbReference type="ARBA" id="ARBA00007800"/>
    </source>
</evidence>
<keyword evidence="8" id="KW-0028">Amino-acid biosynthesis</keyword>
<evidence type="ECO:0000313" key="11">
    <source>
        <dbReference type="Proteomes" id="UP001575181"/>
    </source>
</evidence>
<evidence type="ECO:0000256" key="3">
    <source>
        <dbReference type="ARBA" id="ARBA00022598"/>
    </source>
</evidence>
<comment type="catalytic activity">
    <reaction evidence="7 8">
        <text>hydrogencarbonate + L-glutamine + 2 ATP + H2O = carbamoyl phosphate + L-glutamate + 2 ADP + phosphate + 2 H(+)</text>
        <dbReference type="Rhea" id="RHEA:18633"/>
        <dbReference type="ChEBI" id="CHEBI:15377"/>
        <dbReference type="ChEBI" id="CHEBI:15378"/>
        <dbReference type="ChEBI" id="CHEBI:17544"/>
        <dbReference type="ChEBI" id="CHEBI:29985"/>
        <dbReference type="ChEBI" id="CHEBI:30616"/>
        <dbReference type="ChEBI" id="CHEBI:43474"/>
        <dbReference type="ChEBI" id="CHEBI:58228"/>
        <dbReference type="ChEBI" id="CHEBI:58359"/>
        <dbReference type="ChEBI" id="CHEBI:456216"/>
        <dbReference type="EC" id="6.3.5.5"/>
    </reaction>
</comment>
<comment type="similarity">
    <text evidence="2 8">Belongs to the CarA family.</text>
</comment>
<dbReference type="InterPro" id="IPR017926">
    <property type="entry name" value="GATASE"/>
</dbReference>
<dbReference type="PROSITE" id="PS51273">
    <property type="entry name" value="GATASE_TYPE_1"/>
    <property type="match status" value="1"/>
</dbReference>
<dbReference type="RefSeq" id="WP_373656451.1">
    <property type="nucleotide sequence ID" value="NZ_JBGUAW010000008.1"/>
</dbReference>
<feature type="domain" description="Carbamoyl-phosphate synthase small subunit N-terminal" evidence="9">
    <location>
        <begin position="3"/>
        <end position="133"/>
    </location>
</feature>
<keyword evidence="11" id="KW-1185">Reference proteome</keyword>
<feature type="binding site" evidence="8">
    <location>
        <position position="47"/>
    </location>
    <ligand>
        <name>L-glutamine</name>
        <dbReference type="ChEBI" id="CHEBI:58359"/>
    </ligand>
</feature>
<dbReference type="InterPro" id="IPR036480">
    <property type="entry name" value="CarbP_synth_ssu_N_sf"/>
</dbReference>
<dbReference type="PANTHER" id="PTHR43418">
    <property type="entry name" value="MULTIFUNCTIONAL TRYPTOPHAN BIOSYNTHESIS PROTEIN-RELATED"/>
    <property type="match status" value="1"/>
</dbReference>
<comment type="subunit">
    <text evidence="8">Composed of two chains; the small (or glutamine) chain promotes the hydrolysis of glutamine to ammonia, which is used by the large (or ammonia) chain to synthesize carbamoyl phosphate. Tetramer of heterodimers (alpha,beta)4.</text>
</comment>
<proteinExistence type="inferred from homology"/>
<keyword evidence="4 8" id="KW-0547">Nucleotide-binding</keyword>
<dbReference type="InterPro" id="IPR035686">
    <property type="entry name" value="CPSase_GATase1"/>
</dbReference>
<evidence type="ECO:0000256" key="7">
    <source>
        <dbReference type="ARBA" id="ARBA00048816"/>
    </source>
</evidence>
<evidence type="ECO:0000259" key="9">
    <source>
        <dbReference type="SMART" id="SM01097"/>
    </source>
</evidence>
<dbReference type="InterPro" id="IPR006274">
    <property type="entry name" value="CarbamoylP_synth_ssu"/>
</dbReference>
<organism evidence="10 11">
    <name type="scientific">Thiohalorhabdus methylotrophus</name>
    <dbReference type="NCBI Taxonomy" id="3242694"/>
    <lineage>
        <taxon>Bacteria</taxon>
        <taxon>Pseudomonadati</taxon>
        <taxon>Pseudomonadota</taxon>
        <taxon>Gammaproteobacteria</taxon>
        <taxon>Thiohalorhabdales</taxon>
        <taxon>Thiohalorhabdaceae</taxon>
        <taxon>Thiohalorhabdus</taxon>
    </lineage>
</organism>
<evidence type="ECO:0000256" key="4">
    <source>
        <dbReference type="ARBA" id="ARBA00022741"/>
    </source>
</evidence>
<evidence type="ECO:0000256" key="1">
    <source>
        <dbReference type="ARBA" id="ARBA00005077"/>
    </source>
</evidence>
<dbReference type="HAMAP" id="MF_01209">
    <property type="entry name" value="CPSase_S_chain"/>
    <property type="match status" value="1"/>
</dbReference>
<dbReference type="SUPFAM" id="SSF52021">
    <property type="entry name" value="Carbamoyl phosphate synthetase, small subunit N-terminal domain"/>
    <property type="match status" value="1"/>
</dbReference>
<dbReference type="SMART" id="SM01097">
    <property type="entry name" value="CPSase_sm_chain"/>
    <property type="match status" value="1"/>
</dbReference>
<dbReference type="Proteomes" id="UP001575181">
    <property type="component" value="Unassembled WGS sequence"/>
</dbReference>
<comment type="catalytic activity">
    <reaction evidence="8">
        <text>L-glutamine + H2O = L-glutamate + NH4(+)</text>
        <dbReference type="Rhea" id="RHEA:15889"/>
        <dbReference type="ChEBI" id="CHEBI:15377"/>
        <dbReference type="ChEBI" id="CHEBI:28938"/>
        <dbReference type="ChEBI" id="CHEBI:29985"/>
        <dbReference type="ChEBI" id="CHEBI:58359"/>
    </reaction>
</comment>
<evidence type="ECO:0000256" key="6">
    <source>
        <dbReference type="ARBA" id="ARBA00022962"/>
    </source>
</evidence>
<gene>
    <name evidence="8 10" type="primary">carA</name>
    <name evidence="10" type="ORF">ACERLL_12630</name>
</gene>
<keyword evidence="6 8" id="KW-0315">Glutamine amidotransferase</keyword>
<feature type="active site" description="Nucleophile" evidence="8">
    <location>
        <position position="270"/>
    </location>
</feature>
<accession>A0ABV4TWF7</accession>
<comment type="function">
    <text evidence="8">Small subunit of the glutamine-dependent carbamoyl phosphate synthetase (CPSase). CPSase catalyzes the formation of carbamoyl phosphate from the ammonia moiety of glutamine, carbonate, and phosphate donated by ATP, constituting the first step of 2 biosynthetic pathways, one leading to arginine and/or urea and the other to pyrimidine nucleotides. The small subunit (glutamine amidotransferase) binds and cleaves glutamine to supply the large subunit with the substrate ammonia.</text>
</comment>
<feature type="binding site" evidence="8">
    <location>
        <position position="315"/>
    </location>
    <ligand>
        <name>L-glutamine</name>
        <dbReference type="ChEBI" id="CHEBI:58359"/>
    </ligand>
</feature>
<comment type="pathway">
    <text evidence="8">Pyrimidine metabolism; UMP biosynthesis via de novo pathway; (S)-dihydroorotate from bicarbonate: step 1/3.</text>
</comment>
<feature type="binding site" evidence="8">
    <location>
        <position position="244"/>
    </location>
    <ligand>
        <name>L-glutamine</name>
        <dbReference type="ChEBI" id="CHEBI:58359"/>
    </ligand>
</feature>
<reference evidence="10 11" key="1">
    <citation type="submission" date="2024-08" db="EMBL/GenBank/DDBJ databases">
        <title>Whole-genome sequencing of halo(alkali)philic microorganisms from hypersaline lakes.</title>
        <authorList>
            <person name="Sorokin D.Y."/>
            <person name="Merkel A.Y."/>
            <person name="Messina E."/>
            <person name="Yakimov M."/>
        </authorList>
    </citation>
    <scope>NUCLEOTIDE SEQUENCE [LARGE SCALE GENOMIC DNA]</scope>
    <source>
        <strain evidence="10 11">Cl-TMA</strain>
    </source>
</reference>
<dbReference type="Gene3D" id="3.40.50.880">
    <property type="match status" value="1"/>
</dbReference>
<dbReference type="NCBIfam" id="TIGR01368">
    <property type="entry name" value="CPSaseIIsmall"/>
    <property type="match status" value="1"/>
</dbReference>
<dbReference type="CDD" id="cd01744">
    <property type="entry name" value="GATase1_CPSase"/>
    <property type="match status" value="1"/>
</dbReference>
<keyword evidence="3 8" id="KW-0436">Ligase</keyword>
<dbReference type="GO" id="GO:0004088">
    <property type="term" value="F:carbamoyl-phosphate synthase (glutamine-hydrolyzing) activity"/>
    <property type="evidence" value="ECO:0007669"/>
    <property type="project" value="UniProtKB-EC"/>
</dbReference>
<dbReference type="PRINTS" id="PR00097">
    <property type="entry name" value="ANTSNTHASEII"/>
</dbReference>
<evidence type="ECO:0000313" key="10">
    <source>
        <dbReference type="EMBL" id="MFA9461668.1"/>
    </source>
</evidence>
<dbReference type="EC" id="6.3.5.5" evidence="8"/>
<dbReference type="PRINTS" id="PR00099">
    <property type="entry name" value="CPSGATASE"/>
</dbReference>
<sequence>MSGPAILALEDGTIFDGYSIGVPGRQVGEVCFNTSMTGYQEILTDPSYARQIVTLTYTHIGSTGANPEDDESREVFASGLVIRDLPMQTSSWRAAEGLTDYLCRNDVVAIAGIDTRKLVTHLRDQGAMRGVVAAGEDLDAEALVAEARGFHGLTGLDLAGEVSTPHSYSLTQGTWSLDQGGLPAPKQPDDLPFHVVALDYGCKQNILRLLVDRGCRVTVMPGTVTAEEVLAADPDGIFLSNGPGDPEPVTYAVEALRQLLASGVPIFGICLGHQLLCLAEGARSEKLKFGHRGGNHPVKNHESGRVEITAQNHGFAIDGDSLPEALEVTHTSLFDGTLEGVRHRSRPAFSVQYHPEASPGPHDSQYLFDQFLALIREYRGEEPAGPVRREA</sequence>
<dbReference type="SUPFAM" id="SSF52317">
    <property type="entry name" value="Class I glutamine amidotransferase-like"/>
    <property type="match status" value="1"/>
</dbReference>
<comment type="caution">
    <text evidence="10">The sequence shown here is derived from an EMBL/GenBank/DDBJ whole genome shotgun (WGS) entry which is preliminary data.</text>
</comment>
<feature type="binding site" evidence="8">
    <location>
        <position position="312"/>
    </location>
    <ligand>
        <name>L-glutamine</name>
        <dbReference type="ChEBI" id="CHEBI:58359"/>
    </ligand>
</feature>
<protein>
    <recommendedName>
        <fullName evidence="8">Carbamoyl phosphate synthase small chain</fullName>
        <ecNumber evidence="8">6.3.5.5</ecNumber>
    </recommendedName>
    <alternativeName>
        <fullName evidence="8">Carbamoyl phosphate synthetase glutamine chain</fullName>
    </alternativeName>
</protein>
<feature type="active site" evidence="8">
    <location>
        <position position="356"/>
    </location>
</feature>
<comment type="pathway">
    <text evidence="1 8">Amino-acid biosynthesis; L-arginine biosynthesis; carbamoyl phosphate from bicarbonate: step 1/1.</text>
</comment>
<feature type="binding site" evidence="8">
    <location>
        <position position="242"/>
    </location>
    <ligand>
        <name>L-glutamine</name>
        <dbReference type="ChEBI" id="CHEBI:58359"/>
    </ligand>
</feature>
<feature type="active site" evidence="8">
    <location>
        <position position="354"/>
    </location>
</feature>
<dbReference type="InterPro" id="IPR050472">
    <property type="entry name" value="Anth_synth/Amidotransfase"/>
</dbReference>
<dbReference type="PANTHER" id="PTHR43418:SF7">
    <property type="entry name" value="CARBAMOYL-PHOSPHATE SYNTHASE SMALL CHAIN"/>
    <property type="match status" value="1"/>
</dbReference>
<dbReference type="InterPro" id="IPR029062">
    <property type="entry name" value="Class_I_gatase-like"/>
</dbReference>
<feature type="binding site" evidence="8">
    <location>
        <position position="314"/>
    </location>
    <ligand>
        <name>L-glutamine</name>
        <dbReference type="ChEBI" id="CHEBI:58359"/>
    </ligand>
</feature>
<keyword evidence="8" id="KW-0055">Arginine biosynthesis</keyword>
<feature type="region of interest" description="CPSase" evidence="8">
    <location>
        <begin position="1"/>
        <end position="193"/>
    </location>
</feature>
<dbReference type="InterPro" id="IPR002474">
    <property type="entry name" value="CarbamoylP_synth_ssu_N"/>
</dbReference>
<keyword evidence="8" id="KW-0665">Pyrimidine biosynthesis</keyword>
<dbReference type="Gene3D" id="3.50.30.20">
    <property type="entry name" value="Carbamoyl-phosphate synthase small subunit, N-terminal domain"/>
    <property type="match status" value="1"/>
</dbReference>
<evidence type="ECO:0000256" key="8">
    <source>
        <dbReference type="HAMAP-Rule" id="MF_01209"/>
    </source>
</evidence>